<evidence type="ECO:0000259" key="3">
    <source>
        <dbReference type="PROSITE" id="PS51782"/>
    </source>
</evidence>
<feature type="compositionally biased region" description="Basic residues" evidence="1">
    <location>
        <begin position="33"/>
        <end position="44"/>
    </location>
</feature>
<keyword evidence="2" id="KW-1133">Transmembrane helix</keyword>
<dbReference type="RefSeq" id="WP_147059850.1">
    <property type="nucleotide sequence ID" value="NZ_BJYL01000045.1"/>
</dbReference>
<dbReference type="InterPro" id="IPR018392">
    <property type="entry name" value="LysM"/>
</dbReference>
<reference evidence="4 5" key="1">
    <citation type="submission" date="2019-07" db="EMBL/GenBank/DDBJ databases">
        <title>Whole genome shotgun sequence of Sporosarcina luteola NBRC 105378.</title>
        <authorList>
            <person name="Hosoyama A."/>
            <person name="Uohara A."/>
            <person name="Ohji S."/>
            <person name="Ichikawa N."/>
        </authorList>
    </citation>
    <scope>NUCLEOTIDE SEQUENCE [LARGE SCALE GENOMIC DNA]</scope>
    <source>
        <strain evidence="4 5">NBRC 105378</strain>
    </source>
</reference>
<comment type="caution">
    <text evidence="4">The sequence shown here is derived from an EMBL/GenBank/DDBJ whole genome shotgun (WGS) entry which is preliminary data.</text>
</comment>
<feature type="compositionally biased region" description="Basic and acidic residues" evidence="1">
    <location>
        <begin position="111"/>
        <end position="138"/>
    </location>
</feature>
<evidence type="ECO:0000256" key="1">
    <source>
        <dbReference type="SAM" id="MobiDB-lite"/>
    </source>
</evidence>
<evidence type="ECO:0000256" key="2">
    <source>
        <dbReference type="SAM" id="Phobius"/>
    </source>
</evidence>
<feature type="compositionally biased region" description="Polar residues" evidence="1">
    <location>
        <begin position="92"/>
        <end position="104"/>
    </location>
</feature>
<gene>
    <name evidence="4" type="primary">ypbE</name>
    <name evidence="4" type="ORF">SLU01_30390</name>
</gene>
<feature type="transmembrane region" description="Helical" evidence="2">
    <location>
        <begin position="47"/>
        <end position="69"/>
    </location>
</feature>
<proteinExistence type="predicted"/>
<dbReference type="Proteomes" id="UP000321901">
    <property type="component" value="Unassembled WGS sequence"/>
</dbReference>
<protein>
    <recommendedName>
        <fullName evidence="3">LysM domain-containing protein</fullName>
    </recommendedName>
</protein>
<keyword evidence="2" id="KW-0812">Transmembrane</keyword>
<feature type="compositionally biased region" description="Basic and acidic residues" evidence="1">
    <location>
        <begin position="15"/>
        <end position="24"/>
    </location>
</feature>
<dbReference type="Pfam" id="PF01476">
    <property type="entry name" value="LysM"/>
    <property type="match status" value="1"/>
</dbReference>
<organism evidence="4 5">
    <name type="scientific">Sporosarcina luteola</name>
    <dbReference type="NCBI Taxonomy" id="582850"/>
    <lineage>
        <taxon>Bacteria</taxon>
        <taxon>Bacillati</taxon>
        <taxon>Bacillota</taxon>
        <taxon>Bacilli</taxon>
        <taxon>Bacillales</taxon>
        <taxon>Caryophanaceae</taxon>
        <taxon>Sporosarcina</taxon>
    </lineage>
</organism>
<dbReference type="AlphaFoldDB" id="A0A511ZBA1"/>
<dbReference type="SUPFAM" id="SSF54106">
    <property type="entry name" value="LysM domain"/>
    <property type="match status" value="1"/>
</dbReference>
<dbReference type="InterPro" id="IPR036779">
    <property type="entry name" value="LysM_dom_sf"/>
</dbReference>
<keyword evidence="2" id="KW-0472">Membrane</keyword>
<feature type="domain" description="LysM" evidence="3">
    <location>
        <begin position="175"/>
        <end position="221"/>
    </location>
</feature>
<accession>A0A511ZBA1</accession>
<feature type="region of interest" description="Disordered" evidence="1">
    <location>
        <begin position="15"/>
        <end position="44"/>
    </location>
</feature>
<keyword evidence="5" id="KW-1185">Reference proteome</keyword>
<dbReference type="OrthoDB" id="2583609at2"/>
<name>A0A511ZBA1_9BACL</name>
<dbReference type="EMBL" id="BJYL01000045">
    <property type="protein sequence ID" value="GEN84727.1"/>
    <property type="molecule type" value="Genomic_DNA"/>
</dbReference>
<sequence>MKNDDYKVEFENNRKEIELDHNEDASLPSRTERHGRRRKQKKTSSHTMINVILGVFTFIPILIFVYVLYNFYFGPDNGSAKVDSSIVPVEVGTNTNAPSGNSENPGAVPTDSEKEKEDDKSTDGKTELEEKENKEVVTKKPAVNVNPPATEKKEKPSEKDEQKVDKKPEVETGSKTHVVAANETLYRISMNYYGSDSGVEKIKKANGLSSNDIMVGQKLIIP</sequence>
<feature type="compositionally biased region" description="Basic and acidic residues" evidence="1">
    <location>
        <begin position="150"/>
        <end position="174"/>
    </location>
</feature>
<dbReference type="CDD" id="cd00118">
    <property type="entry name" value="LysM"/>
    <property type="match status" value="1"/>
</dbReference>
<evidence type="ECO:0000313" key="4">
    <source>
        <dbReference type="EMBL" id="GEN84727.1"/>
    </source>
</evidence>
<evidence type="ECO:0000313" key="5">
    <source>
        <dbReference type="Proteomes" id="UP000321901"/>
    </source>
</evidence>
<dbReference type="SMART" id="SM00257">
    <property type="entry name" value="LysM"/>
    <property type="match status" value="1"/>
</dbReference>
<dbReference type="Gene3D" id="3.10.350.10">
    <property type="entry name" value="LysM domain"/>
    <property type="match status" value="1"/>
</dbReference>
<feature type="region of interest" description="Disordered" evidence="1">
    <location>
        <begin position="92"/>
        <end position="175"/>
    </location>
</feature>
<dbReference type="PROSITE" id="PS51782">
    <property type="entry name" value="LYSM"/>
    <property type="match status" value="1"/>
</dbReference>